<evidence type="ECO:0000313" key="2">
    <source>
        <dbReference type="EMBL" id="MTF40752.1"/>
    </source>
</evidence>
<dbReference type="Gene3D" id="1.10.287.110">
    <property type="entry name" value="DnaJ domain"/>
    <property type="match status" value="1"/>
</dbReference>
<dbReference type="InterPro" id="IPR001623">
    <property type="entry name" value="DnaJ_domain"/>
</dbReference>
<dbReference type="SUPFAM" id="SSF46565">
    <property type="entry name" value="Chaperone J-domain"/>
    <property type="match status" value="1"/>
</dbReference>
<dbReference type="RefSeq" id="WP_015220212.1">
    <property type="nucleotide sequence ID" value="NZ_WMIA01000048.1"/>
</dbReference>
<dbReference type="InterPro" id="IPR036869">
    <property type="entry name" value="J_dom_sf"/>
</dbReference>
<accession>A0A844H098</accession>
<sequence length="188" mass="21955">MLNEIIYQEIERIAKEKGIEISLLKEFANFVIVNQKTKTSKKKVGKTKGKKPLSMTAIKKAVLDYFHVKDTKDLRKSSEFKLATESMDLNFRQKESWETLYREFVGILPEEEGEEGVNCINGINIFKYFRPWRVFGLNPKTATEKEIKSAYRKLSKKYHPDNPETGNAQIFDRINTMYQSILPKTYQS</sequence>
<feature type="domain" description="J" evidence="1">
    <location>
        <begin position="130"/>
        <end position="188"/>
    </location>
</feature>
<comment type="caution">
    <text evidence="2">The sequence shown here is derived from an EMBL/GenBank/DDBJ whole genome shotgun (WGS) entry which is preliminary data.</text>
</comment>
<dbReference type="AlphaFoldDB" id="A0A844H098"/>
<evidence type="ECO:0000259" key="1">
    <source>
        <dbReference type="PROSITE" id="PS50076"/>
    </source>
</evidence>
<dbReference type="PROSITE" id="PS50076">
    <property type="entry name" value="DNAJ_2"/>
    <property type="match status" value="1"/>
</dbReference>
<dbReference type="Proteomes" id="UP000437131">
    <property type="component" value="Unassembled WGS sequence"/>
</dbReference>
<organism evidence="2 3">
    <name type="scientific">Cyanobacterium aponinum 0216</name>
    <dbReference type="NCBI Taxonomy" id="2676140"/>
    <lineage>
        <taxon>Bacteria</taxon>
        <taxon>Bacillati</taxon>
        <taxon>Cyanobacteriota</taxon>
        <taxon>Cyanophyceae</taxon>
        <taxon>Oscillatoriophycideae</taxon>
        <taxon>Chroococcales</taxon>
        <taxon>Geminocystaceae</taxon>
        <taxon>Cyanobacterium</taxon>
    </lineage>
</organism>
<dbReference type="Pfam" id="PF00226">
    <property type="entry name" value="DnaJ"/>
    <property type="match status" value="1"/>
</dbReference>
<proteinExistence type="predicted"/>
<protein>
    <submittedName>
        <fullName evidence="2">DnaJ domain-containing protein</fullName>
    </submittedName>
</protein>
<name>A0A844H098_9CHRO</name>
<evidence type="ECO:0000313" key="3">
    <source>
        <dbReference type="Proteomes" id="UP000437131"/>
    </source>
</evidence>
<dbReference type="SMART" id="SM00271">
    <property type="entry name" value="DnaJ"/>
    <property type="match status" value="1"/>
</dbReference>
<reference evidence="2 3" key="1">
    <citation type="submission" date="2019-11" db="EMBL/GenBank/DDBJ databases">
        <title>Isolation of a new High Light Tolerant Cyanobacteria.</title>
        <authorList>
            <person name="Dobson Z."/>
            <person name="Vaughn N."/>
            <person name="Vaughn M."/>
            <person name="Fromme P."/>
            <person name="Mazor Y."/>
        </authorList>
    </citation>
    <scope>NUCLEOTIDE SEQUENCE [LARGE SCALE GENOMIC DNA]</scope>
    <source>
        <strain evidence="2 3">0216</strain>
    </source>
</reference>
<dbReference type="CDD" id="cd06257">
    <property type="entry name" value="DnaJ"/>
    <property type="match status" value="1"/>
</dbReference>
<dbReference type="EMBL" id="WMIA01000048">
    <property type="protein sequence ID" value="MTF40752.1"/>
    <property type="molecule type" value="Genomic_DNA"/>
</dbReference>
<gene>
    <name evidence="2" type="ORF">GGC33_17745</name>
</gene>